<protein>
    <submittedName>
        <fullName evidence="5">Predicted O-linked N-acetylglucosamine transferase, SPINDLY family</fullName>
    </submittedName>
</protein>
<dbReference type="PANTHER" id="PTHR44943">
    <property type="entry name" value="CELLULOSE SYNTHASE OPERON PROTEIN C"/>
    <property type="match status" value="1"/>
</dbReference>
<dbReference type="PROSITE" id="PS50005">
    <property type="entry name" value="TPR"/>
    <property type="match status" value="3"/>
</dbReference>
<dbReference type="AlphaFoldDB" id="A0A380ZTG1"/>
<dbReference type="GO" id="GO:0016740">
    <property type="term" value="F:transferase activity"/>
    <property type="evidence" value="ECO:0007669"/>
    <property type="project" value="UniProtKB-KW"/>
</dbReference>
<proteinExistence type="predicted"/>
<keyword evidence="1" id="KW-0677">Repeat</keyword>
<feature type="repeat" description="TPR" evidence="3">
    <location>
        <begin position="25"/>
        <end position="58"/>
    </location>
</feature>
<dbReference type="EMBL" id="UFTJ01000003">
    <property type="protein sequence ID" value="SUV52647.1"/>
    <property type="molecule type" value="Genomic_DNA"/>
</dbReference>
<dbReference type="Gene3D" id="1.25.40.10">
    <property type="entry name" value="Tetratricopeptide repeat domain"/>
    <property type="match status" value="1"/>
</dbReference>
<gene>
    <name evidence="5" type="ORF">NCTC11661_01787</name>
</gene>
<keyword evidence="2 3" id="KW-0802">TPR repeat</keyword>
<accession>A0A380ZTG1</accession>
<feature type="compositionally biased region" description="Basic and acidic residues" evidence="4">
    <location>
        <begin position="227"/>
        <end position="236"/>
    </location>
</feature>
<reference evidence="5 6" key="1">
    <citation type="submission" date="2018-06" db="EMBL/GenBank/DDBJ databases">
        <authorList>
            <consortium name="Pathogen Informatics"/>
            <person name="Doyle S."/>
        </authorList>
    </citation>
    <scope>NUCLEOTIDE SEQUENCE [LARGE SCALE GENOMIC DNA]</scope>
    <source>
        <strain evidence="5 6">NCTC11661</strain>
    </source>
</reference>
<dbReference type="SUPFAM" id="SSF48452">
    <property type="entry name" value="TPR-like"/>
    <property type="match status" value="1"/>
</dbReference>
<dbReference type="Pfam" id="PF13424">
    <property type="entry name" value="TPR_12"/>
    <property type="match status" value="1"/>
</dbReference>
<dbReference type="SMART" id="SM00028">
    <property type="entry name" value="TPR"/>
    <property type="match status" value="3"/>
</dbReference>
<feature type="repeat" description="TPR" evidence="3">
    <location>
        <begin position="96"/>
        <end position="129"/>
    </location>
</feature>
<feature type="repeat" description="TPR" evidence="3">
    <location>
        <begin position="59"/>
        <end position="92"/>
    </location>
</feature>
<name>A0A380ZTG1_9FLAO</name>
<dbReference type="RefSeq" id="WP_002688275.1">
    <property type="nucleotide sequence ID" value="NZ_UFTJ01000003.1"/>
</dbReference>
<evidence type="ECO:0000256" key="2">
    <source>
        <dbReference type="ARBA" id="ARBA00022803"/>
    </source>
</evidence>
<evidence type="ECO:0000313" key="6">
    <source>
        <dbReference type="Proteomes" id="UP000255515"/>
    </source>
</evidence>
<dbReference type="InterPro" id="IPR011990">
    <property type="entry name" value="TPR-like_helical_dom_sf"/>
</dbReference>
<dbReference type="Proteomes" id="UP000255515">
    <property type="component" value="Unassembled WGS sequence"/>
</dbReference>
<keyword evidence="5" id="KW-0808">Transferase</keyword>
<organism evidence="5 6">
    <name type="scientific">Bergeyella zoohelcum</name>
    <dbReference type="NCBI Taxonomy" id="1015"/>
    <lineage>
        <taxon>Bacteria</taxon>
        <taxon>Pseudomonadati</taxon>
        <taxon>Bacteroidota</taxon>
        <taxon>Flavobacteriia</taxon>
        <taxon>Flavobacteriales</taxon>
        <taxon>Weeksellaceae</taxon>
        <taxon>Bergeyella</taxon>
    </lineage>
</organism>
<dbReference type="PANTHER" id="PTHR44943:SF8">
    <property type="entry name" value="TPR REPEAT-CONTAINING PROTEIN MJ0263"/>
    <property type="match status" value="1"/>
</dbReference>
<feature type="region of interest" description="Disordered" evidence="4">
    <location>
        <begin position="144"/>
        <end position="254"/>
    </location>
</feature>
<evidence type="ECO:0000313" key="5">
    <source>
        <dbReference type="EMBL" id="SUV52647.1"/>
    </source>
</evidence>
<feature type="compositionally biased region" description="Low complexity" evidence="4">
    <location>
        <begin position="146"/>
        <end position="174"/>
    </location>
</feature>
<sequence>MNIKRIFIVIALFSQYIFLQAQKSTNALLSEGNTAFQNKNYAKSIDKYTQVLEQDKNNFKGAFNLGNALYRSGKYEEAQAMYERAAKISKENESVAASYYNNGNAFAKKQEWEKAAAAYKNAIKKNPLDNNAQKNYQIAKRKLEQQQKNNNSSQQNQQQNPQDSSQNQEQNQGQAPKDDGKSPKKNGNNGNEKGKGDDANGQSPNGKNDKDAPAIPENTKNRILKSLSEKEAETQRRILNKPTYSEPPSNDKDW</sequence>
<evidence type="ECO:0000256" key="1">
    <source>
        <dbReference type="ARBA" id="ARBA00022737"/>
    </source>
</evidence>
<evidence type="ECO:0000256" key="3">
    <source>
        <dbReference type="PROSITE-ProRule" id="PRU00339"/>
    </source>
</evidence>
<dbReference type="InterPro" id="IPR019734">
    <property type="entry name" value="TPR_rpt"/>
</dbReference>
<dbReference type="InterPro" id="IPR051685">
    <property type="entry name" value="Ycf3/AcsC/BcsC/TPR_MFPF"/>
</dbReference>
<evidence type="ECO:0000256" key="4">
    <source>
        <dbReference type="SAM" id="MobiDB-lite"/>
    </source>
</evidence>